<dbReference type="AlphaFoldDB" id="A0A346AX77"/>
<evidence type="ECO:0000313" key="4">
    <source>
        <dbReference type="Proteomes" id="UP000254337"/>
    </source>
</evidence>
<dbReference type="GO" id="GO:0016651">
    <property type="term" value="F:oxidoreductase activity, acting on NAD(P)H"/>
    <property type="evidence" value="ECO:0007669"/>
    <property type="project" value="UniProtKB-ARBA"/>
</dbReference>
<feature type="signal peptide" evidence="1">
    <location>
        <begin position="1"/>
        <end position="21"/>
    </location>
</feature>
<dbReference type="Proteomes" id="UP000254337">
    <property type="component" value="Chromosome"/>
</dbReference>
<protein>
    <submittedName>
        <fullName evidence="3">Flavodoxin</fullName>
    </submittedName>
</protein>
<dbReference type="Gene3D" id="3.40.50.360">
    <property type="match status" value="1"/>
</dbReference>
<accession>A0A346AX77</accession>
<feature type="chain" id="PRO_5039369955" evidence="1">
    <location>
        <begin position="22"/>
        <end position="232"/>
    </location>
</feature>
<dbReference type="PROSITE" id="PS51257">
    <property type="entry name" value="PROKAR_LIPOPROTEIN"/>
    <property type="match status" value="1"/>
</dbReference>
<proteinExistence type="predicted"/>
<sequence length="232" mass="25078">MNKRKLAALLLAAMTALTVTACATSDTASQQETKPAAQQTKPVVDADASASIKGAAVPEAKSGGQSRVAVVYFSEPETAQKYDVQGSTQYVAQVIQDKTGADIFRIERQVDYPTDHDALTDQAKSEREQGVHPAIKDTIGDLSRYDTIFLGYPIWWYDAPMPVYTFLDNYDLSGKQIYVFATHGGSGLTGTVERLQAAEPGAQFGSSAFAVYRTDIASTSPIYAWLGNLGYK</sequence>
<evidence type="ECO:0000259" key="2">
    <source>
        <dbReference type="Pfam" id="PF12682"/>
    </source>
</evidence>
<dbReference type="PANTHER" id="PTHR39201:SF1">
    <property type="entry name" value="FLAVODOXIN-LIKE DOMAIN-CONTAINING PROTEIN"/>
    <property type="match status" value="1"/>
</dbReference>
<dbReference type="InterPro" id="IPR029039">
    <property type="entry name" value="Flavoprotein-like_sf"/>
</dbReference>
<dbReference type="InterPro" id="IPR008254">
    <property type="entry name" value="Flavodoxin/NO_synth"/>
</dbReference>
<dbReference type="OrthoDB" id="9806505at2"/>
<evidence type="ECO:0000313" key="3">
    <source>
        <dbReference type="EMBL" id="AXL20470.1"/>
    </source>
</evidence>
<gene>
    <name evidence="3" type="ORF">DKB62_02170</name>
</gene>
<keyword evidence="1" id="KW-0732">Signal</keyword>
<dbReference type="SUPFAM" id="SSF52218">
    <property type="entry name" value="Flavoproteins"/>
    <property type="match status" value="1"/>
</dbReference>
<dbReference type="RefSeq" id="WP_107195881.1">
    <property type="nucleotide sequence ID" value="NZ_CP029462.1"/>
</dbReference>
<reference evidence="3 4" key="1">
    <citation type="submission" date="2018-05" db="EMBL/GenBank/DDBJ databases">
        <title>Complete genome sequence of Megasphaera sp. AJH120T, isolated from the ceca of a chicken.</title>
        <authorList>
            <person name="Maki J."/>
            <person name="Looft T."/>
        </authorList>
    </citation>
    <scope>NUCLEOTIDE SEQUENCE [LARGE SCALE GENOMIC DNA]</scope>
    <source>
        <strain evidence="3 4">AJH120</strain>
    </source>
</reference>
<dbReference type="Pfam" id="PF12682">
    <property type="entry name" value="Flavodoxin_4"/>
    <property type="match status" value="1"/>
</dbReference>
<dbReference type="KEGG" id="meg:DKB62_02170"/>
<dbReference type="PANTHER" id="PTHR39201">
    <property type="entry name" value="EXPORTED PROTEIN-RELATED"/>
    <property type="match status" value="1"/>
</dbReference>
<dbReference type="EMBL" id="CP029462">
    <property type="protein sequence ID" value="AXL20470.1"/>
    <property type="molecule type" value="Genomic_DNA"/>
</dbReference>
<dbReference type="GO" id="GO:0010181">
    <property type="term" value="F:FMN binding"/>
    <property type="evidence" value="ECO:0007669"/>
    <property type="project" value="InterPro"/>
</dbReference>
<name>A0A346AX77_9FIRM</name>
<organism evidence="3 4">
    <name type="scientific">Megasphaera stantonii</name>
    <dbReference type="NCBI Taxonomy" id="2144175"/>
    <lineage>
        <taxon>Bacteria</taxon>
        <taxon>Bacillati</taxon>
        <taxon>Bacillota</taxon>
        <taxon>Negativicutes</taxon>
        <taxon>Veillonellales</taxon>
        <taxon>Veillonellaceae</taxon>
        <taxon>Megasphaera</taxon>
    </lineage>
</organism>
<feature type="domain" description="Flavodoxin-like" evidence="2">
    <location>
        <begin position="82"/>
        <end position="204"/>
    </location>
</feature>
<keyword evidence="4" id="KW-1185">Reference proteome</keyword>
<evidence type="ECO:0000256" key="1">
    <source>
        <dbReference type="SAM" id="SignalP"/>
    </source>
</evidence>